<keyword evidence="2" id="KW-0479">Metal-binding</keyword>
<feature type="domain" description="CENP-V/GFA" evidence="4">
    <location>
        <begin position="3"/>
        <end position="117"/>
    </location>
</feature>
<dbReference type="PANTHER" id="PTHR28620:SF1">
    <property type="entry name" value="CENP-V_GFA DOMAIN-CONTAINING PROTEIN"/>
    <property type="match status" value="1"/>
</dbReference>
<dbReference type="EMBL" id="MKCS01000002">
    <property type="protein sequence ID" value="OHX11395.1"/>
    <property type="molecule type" value="Genomic_DNA"/>
</dbReference>
<dbReference type="InterPro" id="IPR006913">
    <property type="entry name" value="CENP-V/GFA"/>
</dbReference>
<comment type="caution">
    <text evidence="5">The sequence shown here is derived from an EMBL/GenBank/DDBJ whole genome shotgun (WGS) entry which is preliminary data.</text>
</comment>
<evidence type="ECO:0000313" key="5">
    <source>
        <dbReference type="EMBL" id="OHX11395.1"/>
    </source>
</evidence>
<dbReference type="GO" id="GO:0046872">
    <property type="term" value="F:metal ion binding"/>
    <property type="evidence" value="ECO:0007669"/>
    <property type="project" value="UniProtKB-KW"/>
</dbReference>
<evidence type="ECO:0000256" key="1">
    <source>
        <dbReference type="ARBA" id="ARBA00005495"/>
    </source>
</evidence>
<evidence type="ECO:0000256" key="3">
    <source>
        <dbReference type="ARBA" id="ARBA00022833"/>
    </source>
</evidence>
<dbReference type="SUPFAM" id="SSF51316">
    <property type="entry name" value="Mss4-like"/>
    <property type="match status" value="1"/>
</dbReference>
<dbReference type="InterPro" id="IPR052355">
    <property type="entry name" value="CENP-V-like"/>
</dbReference>
<comment type="similarity">
    <text evidence="1">Belongs to the Gfa family.</text>
</comment>
<dbReference type="AlphaFoldDB" id="A0A1S1WWH8"/>
<dbReference type="Pfam" id="PF04828">
    <property type="entry name" value="GFA"/>
    <property type="match status" value="1"/>
</dbReference>
<accession>A0A1S1WWH8</accession>
<dbReference type="OrthoDB" id="327703at2"/>
<evidence type="ECO:0000256" key="2">
    <source>
        <dbReference type="ARBA" id="ARBA00022723"/>
    </source>
</evidence>
<dbReference type="STRING" id="1903179.BI347_17115"/>
<dbReference type="Proteomes" id="UP000180088">
    <property type="component" value="Unassembled WGS sequence"/>
</dbReference>
<name>A0A1S1WWH8_9NEIS</name>
<dbReference type="GO" id="GO:0016846">
    <property type="term" value="F:carbon-sulfur lyase activity"/>
    <property type="evidence" value="ECO:0007669"/>
    <property type="project" value="InterPro"/>
</dbReference>
<organism evidence="5 6">
    <name type="scientific">Chromobacterium sphagni</name>
    <dbReference type="NCBI Taxonomy" id="1903179"/>
    <lineage>
        <taxon>Bacteria</taxon>
        <taxon>Pseudomonadati</taxon>
        <taxon>Pseudomonadota</taxon>
        <taxon>Betaproteobacteria</taxon>
        <taxon>Neisseriales</taxon>
        <taxon>Chromobacteriaceae</taxon>
        <taxon>Chromobacterium</taxon>
    </lineage>
</organism>
<dbReference type="PANTHER" id="PTHR28620">
    <property type="entry name" value="CENTROMERE PROTEIN V"/>
    <property type="match status" value="1"/>
</dbReference>
<dbReference type="InterPro" id="IPR011057">
    <property type="entry name" value="Mss4-like_sf"/>
</dbReference>
<protein>
    <recommendedName>
        <fullName evidence="4">CENP-V/GFA domain-containing protein</fullName>
    </recommendedName>
</protein>
<dbReference type="PROSITE" id="PS51891">
    <property type="entry name" value="CENP_V_GFA"/>
    <property type="match status" value="1"/>
</dbReference>
<evidence type="ECO:0000313" key="6">
    <source>
        <dbReference type="Proteomes" id="UP000180088"/>
    </source>
</evidence>
<proteinExistence type="inferred from homology"/>
<dbReference type="RefSeq" id="WP_071116553.1">
    <property type="nucleotide sequence ID" value="NZ_MKCS01000002.1"/>
</dbReference>
<reference evidence="5 6" key="1">
    <citation type="submission" date="2016-09" db="EMBL/GenBank/DDBJ databases">
        <title>Chromobacterium muskegensis sp. nov., an insecticidal bacterium isolated from Sphagnum bogs.</title>
        <authorList>
            <person name="Sparks M.E."/>
            <person name="Blackburn M.B."/>
            <person name="Gundersen-Rindal D.E."/>
            <person name="Mitchell A."/>
            <person name="Farrar R."/>
            <person name="Kuhar D."/>
        </authorList>
    </citation>
    <scope>NUCLEOTIDE SEQUENCE [LARGE SCALE GENOMIC DNA]</scope>
    <source>
        <strain evidence="5 6">37-2</strain>
    </source>
</reference>
<dbReference type="Gene3D" id="2.170.150.70">
    <property type="match status" value="1"/>
</dbReference>
<evidence type="ECO:0000259" key="4">
    <source>
        <dbReference type="PROSITE" id="PS51891"/>
    </source>
</evidence>
<sequence length="139" mass="14887">MRIDGACHCGNISFDLNWLPGPAEIPARRCACSFCRKHGGVWTSCRDGSLRVSVREPGRVSCCRSGAGTAEFHVCAACGVAPLVSSRIAGNVYAVVNVNAFEALSIPEGCDEPVSFDGEGEADRLARRARNWIGDVRFL</sequence>
<keyword evidence="3" id="KW-0862">Zinc</keyword>
<gene>
    <name evidence="5" type="ORF">BI347_17115</name>
</gene>